<evidence type="ECO:0000313" key="2">
    <source>
        <dbReference type="EMBL" id="MFC3196423.1"/>
    </source>
</evidence>
<dbReference type="PANTHER" id="PTHR36443:SF1">
    <property type="entry name" value="BSR5223 PROTEIN"/>
    <property type="match status" value="1"/>
</dbReference>
<dbReference type="Pfam" id="PF11146">
    <property type="entry name" value="DUF2905"/>
    <property type="match status" value="1"/>
</dbReference>
<dbReference type="InterPro" id="IPR021320">
    <property type="entry name" value="DUF2905"/>
</dbReference>
<keyword evidence="3" id="KW-1185">Reference proteome</keyword>
<dbReference type="EMBL" id="JBHRTA010000008">
    <property type="protein sequence ID" value="MFC3196423.1"/>
    <property type="molecule type" value="Genomic_DNA"/>
</dbReference>
<gene>
    <name evidence="2" type="ORF">ACFOET_02230</name>
</gene>
<keyword evidence="1" id="KW-1133">Transmembrane helix</keyword>
<dbReference type="PANTHER" id="PTHR36443">
    <property type="entry name" value="BSR5223 PROTEIN"/>
    <property type="match status" value="1"/>
</dbReference>
<protein>
    <submittedName>
        <fullName evidence="2">DUF2905 domain-containing protein</fullName>
    </submittedName>
</protein>
<accession>A0ABV7JHR6</accession>
<proteinExistence type="predicted"/>
<feature type="transmembrane region" description="Helical" evidence="1">
    <location>
        <begin position="28"/>
        <end position="50"/>
    </location>
</feature>
<organism evidence="2 3">
    <name type="scientific">Parapedobacter deserti</name>
    <dbReference type="NCBI Taxonomy" id="1912957"/>
    <lineage>
        <taxon>Bacteria</taxon>
        <taxon>Pseudomonadati</taxon>
        <taxon>Bacteroidota</taxon>
        <taxon>Sphingobacteriia</taxon>
        <taxon>Sphingobacteriales</taxon>
        <taxon>Sphingobacteriaceae</taxon>
        <taxon>Parapedobacter</taxon>
    </lineage>
</organism>
<evidence type="ECO:0000256" key="1">
    <source>
        <dbReference type="SAM" id="Phobius"/>
    </source>
</evidence>
<keyword evidence="1" id="KW-0812">Transmembrane</keyword>
<comment type="caution">
    <text evidence="2">The sequence shown here is derived from an EMBL/GenBank/DDBJ whole genome shotgun (WGS) entry which is preliminary data.</text>
</comment>
<evidence type="ECO:0000313" key="3">
    <source>
        <dbReference type="Proteomes" id="UP001595526"/>
    </source>
</evidence>
<dbReference type="RefSeq" id="WP_379019120.1">
    <property type="nucleotide sequence ID" value="NZ_JBHRTA010000008.1"/>
</dbReference>
<keyword evidence="1" id="KW-0472">Membrane</keyword>
<feature type="transmembrane region" description="Helical" evidence="1">
    <location>
        <begin position="70"/>
        <end position="93"/>
    </location>
</feature>
<name>A0ABV7JHR6_9SPHI</name>
<dbReference type="Proteomes" id="UP001595526">
    <property type="component" value="Unassembled WGS sequence"/>
</dbReference>
<reference evidence="3" key="1">
    <citation type="journal article" date="2019" name="Int. J. Syst. Evol. Microbiol.">
        <title>The Global Catalogue of Microorganisms (GCM) 10K type strain sequencing project: providing services to taxonomists for standard genome sequencing and annotation.</title>
        <authorList>
            <consortium name="The Broad Institute Genomics Platform"/>
            <consortium name="The Broad Institute Genome Sequencing Center for Infectious Disease"/>
            <person name="Wu L."/>
            <person name="Ma J."/>
        </authorList>
    </citation>
    <scope>NUCLEOTIDE SEQUENCE [LARGE SCALE GENOMIC DNA]</scope>
    <source>
        <strain evidence="3">KCTC 52416</strain>
    </source>
</reference>
<sequence length="97" mass="11107">MLTILGKDSFFVALLRRQERLVHYMKEIAKIMIFGGGLLLIVGITVYFAGDKLRWFGNLPGDIRIEKPGFSFYMPIASMLLLSLLLSAIIWLVRKLF</sequence>